<dbReference type="AlphaFoldDB" id="A0A100Y095"/>
<dbReference type="SUPFAM" id="SSF53335">
    <property type="entry name" value="S-adenosyl-L-methionine-dependent methyltransferases"/>
    <property type="match status" value="1"/>
</dbReference>
<dbReference type="EMBL" id="LNSV01000155">
    <property type="protein sequence ID" value="KUH35327.1"/>
    <property type="molecule type" value="Genomic_DNA"/>
</dbReference>
<name>A0A100Y095_9ACTN</name>
<keyword evidence="3" id="KW-1185">Reference proteome</keyword>
<protein>
    <submittedName>
        <fullName evidence="2">Ubiquinone biosynthesis protein UbiE</fullName>
    </submittedName>
</protein>
<feature type="domain" description="Methyltransferase type 11" evidence="1">
    <location>
        <begin position="51"/>
        <end position="146"/>
    </location>
</feature>
<dbReference type="PANTHER" id="PTHR43591">
    <property type="entry name" value="METHYLTRANSFERASE"/>
    <property type="match status" value="1"/>
</dbReference>
<evidence type="ECO:0000259" key="1">
    <source>
        <dbReference type="Pfam" id="PF08241"/>
    </source>
</evidence>
<keyword evidence="2" id="KW-0830">Ubiquinone</keyword>
<organism evidence="2 3">
    <name type="scientific">Streptomyces kanasensis</name>
    <dbReference type="NCBI Taxonomy" id="936756"/>
    <lineage>
        <taxon>Bacteria</taxon>
        <taxon>Bacillati</taxon>
        <taxon>Actinomycetota</taxon>
        <taxon>Actinomycetes</taxon>
        <taxon>Kitasatosporales</taxon>
        <taxon>Streptomycetaceae</taxon>
        <taxon>Streptomyces</taxon>
    </lineage>
</organism>
<dbReference type="InterPro" id="IPR029063">
    <property type="entry name" value="SAM-dependent_MTases_sf"/>
</dbReference>
<proteinExistence type="predicted"/>
<dbReference type="OrthoDB" id="65624at2"/>
<evidence type="ECO:0000313" key="2">
    <source>
        <dbReference type="EMBL" id="KUH35327.1"/>
    </source>
</evidence>
<gene>
    <name evidence="2" type="ORF">ATE80_29885</name>
</gene>
<comment type="caution">
    <text evidence="2">The sequence shown here is derived from an EMBL/GenBank/DDBJ whole genome shotgun (WGS) entry which is preliminary data.</text>
</comment>
<dbReference type="CDD" id="cd02440">
    <property type="entry name" value="AdoMet_MTases"/>
    <property type="match status" value="1"/>
</dbReference>
<dbReference type="Gene3D" id="3.40.50.150">
    <property type="entry name" value="Vaccinia Virus protein VP39"/>
    <property type="match status" value="1"/>
</dbReference>
<dbReference type="Proteomes" id="UP000054011">
    <property type="component" value="Unassembled WGS sequence"/>
</dbReference>
<evidence type="ECO:0000313" key="3">
    <source>
        <dbReference type="Proteomes" id="UP000054011"/>
    </source>
</evidence>
<dbReference type="GO" id="GO:0008757">
    <property type="term" value="F:S-adenosylmethionine-dependent methyltransferase activity"/>
    <property type="evidence" value="ECO:0007669"/>
    <property type="project" value="InterPro"/>
</dbReference>
<dbReference type="STRING" id="936756.ATE80_29885"/>
<accession>A0A100Y095</accession>
<dbReference type="RefSeq" id="WP_058945390.1">
    <property type="nucleotide sequence ID" value="NZ_LNSV01000155.1"/>
</dbReference>
<reference evidence="2 3" key="1">
    <citation type="submission" date="2015-11" db="EMBL/GenBank/DDBJ databases">
        <title>Genome-wide analysis reveals the secondary metabolome in Streptomyces kanasensis ZX01.</title>
        <authorList>
            <person name="Zhang G."/>
            <person name="Han L."/>
            <person name="Feng J."/>
            <person name="Zhang X."/>
        </authorList>
    </citation>
    <scope>NUCLEOTIDE SEQUENCE [LARGE SCALE GENOMIC DNA]</scope>
    <source>
        <strain evidence="2 3">ZX01</strain>
    </source>
</reference>
<dbReference type="Pfam" id="PF08241">
    <property type="entry name" value="Methyltransf_11"/>
    <property type="match status" value="1"/>
</dbReference>
<dbReference type="InterPro" id="IPR013216">
    <property type="entry name" value="Methyltransf_11"/>
</dbReference>
<sequence length="292" mass="30469">MTTTHPEDFLRAFHARWPAVTAETMGRGRTPDGRSSYELLCERATGARSVLDLGCGDGVLLELLARAGVPTLAGVDLSPEALALARRRAGVPAGAALVRGRAQRLPFASGTFDACLSHLALMLMGEVEQVLAEVARVLAPGGTLACVVGGGAVADDDAYGTFLRLLRPVVDALPPERRLPRIGDPRTRDAGALGALLRAAGFGPLVWESVPLRLDGPVADVWASVSGYYDLGPLRPPEVEALRTAFLAEAERITGPDGNVPCAVRLHLARTALLPPETRPPAAPAHAGAAPA</sequence>